<keyword evidence="2" id="KW-1185">Reference proteome</keyword>
<dbReference type="AlphaFoldDB" id="A0A9W7SWQ1"/>
<dbReference type="EMBL" id="RIBY02000735">
    <property type="protein sequence ID" value="KAH9838143.1"/>
    <property type="molecule type" value="Genomic_DNA"/>
</dbReference>
<gene>
    <name evidence="1" type="ORF">Tdes44962_MAKER08244</name>
</gene>
<accession>A0A9W7SWQ1</accession>
<name>A0A9W7SWQ1_9PEZI</name>
<organism evidence="1 2">
    <name type="scientific">Teratosphaeria destructans</name>
    <dbReference type="NCBI Taxonomy" id="418781"/>
    <lineage>
        <taxon>Eukaryota</taxon>
        <taxon>Fungi</taxon>
        <taxon>Dikarya</taxon>
        <taxon>Ascomycota</taxon>
        <taxon>Pezizomycotina</taxon>
        <taxon>Dothideomycetes</taxon>
        <taxon>Dothideomycetidae</taxon>
        <taxon>Mycosphaerellales</taxon>
        <taxon>Teratosphaeriaceae</taxon>
        <taxon>Teratosphaeria</taxon>
    </lineage>
</organism>
<reference evidence="1 2" key="1">
    <citation type="journal article" date="2018" name="IMA Fungus">
        <title>IMA Genome-F 10: Nine draft genome sequences of Claviceps purpurea s.lat., including C. arundinis, C. humidiphila, and C. cf. spartinae, pseudomolecules for the pitch canker pathogen Fusarium circinatum, draft genome of Davidsoniella eucalypti, Grosmannia galeiformis, Quambalaria eucalypti, and Teratosphaeria destructans.</title>
        <authorList>
            <person name="Wingfield B.D."/>
            <person name="Liu M."/>
            <person name="Nguyen H.D."/>
            <person name="Lane F.A."/>
            <person name="Morgan S.W."/>
            <person name="De Vos L."/>
            <person name="Wilken P.M."/>
            <person name="Duong T.A."/>
            <person name="Aylward J."/>
            <person name="Coetzee M.P."/>
            <person name="Dadej K."/>
            <person name="De Beer Z.W."/>
            <person name="Findlay W."/>
            <person name="Havenga M."/>
            <person name="Kolarik M."/>
            <person name="Menzies J.G."/>
            <person name="Naidoo K."/>
            <person name="Pochopski O."/>
            <person name="Shoukouhi P."/>
            <person name="Santana Q.C."/>
            <person name="Seifert K.A."/>
            <person name="Soal N."/>
            <person name="Steenkamp E.T."/>
            <person name="Tatham C.T."/>
            <person name="van der Nest M.A."/>
            <person name="Wingfield M.J."/>
        </authorList>
    </citation>
    <scope>NUCLEOTIDE SEQUENCE [LARGE SCALE GENOMIC DNA]</scope>
    <source>
        <strain evidence="1">CMW44962</strain>
    </source>
</reference>
<comment type="caution">
    <text evidence="1">The sequence shown here is derived from an EMBL/GenBank/DDBJ whole genome shotgun (WGS) entry which is preliminary data.</text>
</comment>
<evidence type="ECO:0000313" key="1">
    <source>
        <dbReference type="EMBL" id="KAH9838143.1"/>
    </source>
</evidence>
<evidence type="ECO:0000313" key="2">
    <source>
        <dbReference type="Proteomes" id="UP001138500"/>
    </source>
</evidence>
<reference evidence="1 2" key="2">
    <citation type="journal article" date="2021" name="Curr. Genet.">
        <title>Genetic response to nitrogen starvation in the aggressive Eucalyptus foliar pathogen Teratosphaeria destructans.</title>
        <authorList>
            <person name="Havenga M."/>
            <person name="Wingfield B.D."/>
            <person name="Wingfield M.J."/>
            <person name="Dreyer L.L."/>
            <person name="Roets F."/>
            <person name="Aylward J."/>
        </authorList>
    </citation>
    <scope>NUCLEOTIDE SEQUENCE [LARGE SCALE GENOMIC DNA]</scope>
    <source>
        <strain evidence="1">CMW44962</strain>
    </source>
</reference>
<sequence length="301" mass="33329">MATRAVLWDHLEKVKSVQDRFQSDDNWVEFGLRVLCVWPASRLRKDELVQVSDAIVAFAGYSNEELSELSDAEIEMVDDIPGLIRQDKDRSVRQVVSSGRLTRTYSKSESAIHDTIVQSENITDTELHRWQVHLASNPKCQGSAISIPMASTVQHLQDTLLPAHVKEQLSAIAIVDTALDPADRRALGEVLFDQLTLAQDKLAQDGLVIGLRGEKMAANVGVQAFFRTLDLLDQVHSRSFILSSLLFLNASRTCAAGEDSPERGGKLSWSVSLQKESASVVELLEDCANEFVKSEEAREAL</sequence>
<protein>
    <submittedName>
        <fullName evidence="1">Uncharacterized protein</fullName>
    </submittedName>
</protein>
<dbReference type="Proteomes" id="UP001138500">
    <property type="component" value="Unassembled WGS sequence"/>
</dbReference>
<proteinExistence type="predicted"/>